<evidence type="ECO:0000313" key="10">
    <source>
        <dbReference type="Proteomes" id="UP000828390"/>
    </source>
</evidence>
<dbReference type="PIRSF" id="PIRSF000332">
    <property type="entry name" value="FMO"/>
    <property type="match status" value="1"/>
</dbReference>
<protein>
    <recommendedName>
        <fullName evidence="8">Flavin-containing monooxygenase</fullName>
        <ecNumber evidence="8">1.-.-.-</ecNumber>
    </recommendedName>
</protein>
<comment type="cofactor">
    <cofactor evidence="1 8">
        <name>FAD</name>
        <dbReference type="ChEBI" id="CHEBI:57692"/>
    </cofactor>
</comment>
<dbReference type="GO" id="GO:0004499">
    <property type="term" value="F:N,N-dimethylaniline monooxygenase activity"/>
    <property type="evidence" value="ECO:0007669"/>
    <property type="project" value="InterPro"/>
</dbReference>
<evidence type="ECO:0000256" key="6">
    <source>
        <dbReference type="ARBA" id="ARBA00023002"/>
    </source>
</evidence>
<evidence type="ECO:0000256" key="7">
    <source>
        <dbReference type="ARBA" id="ARBA00023033"/>
    </source>
</evidence>
<dbReference type="Gene3D" id="3.50.50.60">
    <property type="entry name" value="FAD/NAD(P)-binding domain"/>
    <property type="match status" value="2"/>
</dbReference>
<dbReference type="EMBL" id="JAIWYP010000009">
    <property type="protein sequence ID" value="KAH3772799.1"/>
    <property type="molecule type" value="Genomic_DNA"/>
</dbReference>
<dbReference type="SUPFAM" id="SSF51905">
    <property type="entry name" value="FAD/NAD(P)-binding domain"/>
    <property type="match status" value="2"/>
</dbReference>
<dbReference type="InterPro" id="IPR020946">
    <property type="entry name" value="Flavin_mOase-like"/>
</dbReference>
<keyword evidence="3 8" id="KW-0285">Flavoprotein</keyword>
<keyword evidence="6 8" id="KW-0560">Oxidoreductase</keyword>
<evidence type="ECO:0000256" key="8">
    <source>
        <dbReference type="RuleBase" id="RU361177"/>
    </source>
</evidence>
<evidence type="ECO:0000256" key="3">
    <source>
        <dbReference type="ARBA" id="ARBA00022630"/>
    </source>
</evidence>
<comment type="similarity">
    <text evidence="2 8">Belongs to the FMO family.</text>
</comment>
<reference evidence="9" key="1">
    <citation type="journal article" date="2019" name="bioRxiv">
        <title>The Genome of the Zebra Mussel, Dreissena polymorpha: A Resource for Invasive Species Research.</title>
        <authorList>
            <person name="McCartney M.A."/>
            <person name="Auch B."/>
            <person name="Kono T."/>
            <person name="Mallez S."/>
            <person name="Zhang Y."/>
            <person name="Obille A."/>
            <person name="Becker A."/>
            <person name="Abrahante J.E."/>
            <person name="Garbe J."/>
            <person name="Badalamenti J.P."/>
            <person name="Herman A."/>
            <person name="Mangelson H."/>
            <person name="Liachko I."/>
            <person name="Sullivan S."/>
            <person name="Sone E.D."/>
            <person name="Koren S."/>
            <person name="Silverstein K.A.T."/>
            <person name="Beckman K.B."/>
            <person name="Gohl D.M."/>
        </authorList>
    </citation>
    <scope>NUCLEOTIDE SEQUENCE</scope>
    <source>
        <strain evidence="9">Duluth1</strain>
        <tissue evidence="9">Whole animal</tissue>
    </source>
</reference>
<dbReference type="AlphaFoldDB" id="A0A9D4E5W8"/>
<sequence length="420" mass="47538">MRLRVAVIGGGAAGLCALRHLSARPDRFEPVGMEQQAGVGGTWRYTDLVGTYPDGTPVQSSMYKNLRTNLPKEVMAFPGFPFPEELPSFMHHTDVQNYLERYCSHYGLERYLLFNTKVQQVTPLRRDSKTEWNVTYCTNGKQHCEIFDAVMVCNGHYEVPLIPNIEGQDVFQGQIIHSHDYRSPEAFSGKRVACLGAAPSGQDISLEIATCAQQVILSHNKPRLPTVLPENVNQKTGIKQLTHNTVVFNNGDEEPVDVIMLCTGYRYSFPFLSAECAVTIEEERVTPLYKHIIHSRLQTLSFIGICKIICPFPLFDNQVRFVLATLDGSCPLPPAADMEADIERDFRQRLAEGLPARHAHTMGSRQWAYNDMLASMGNFQSIPRAIQNLYDEVHRIRVLDLPNYKNRRYKITGEEGFQEL</sequence>
<dbReference type="PRINTS" id="PR00370">
    <property type="entry name" value="FMOXYGENASE"/>
</dbReference>
<organism evidence="9 10">
    <name type="scientific">Dreissena polymorpha</name>
    <name type="common">Zebra mussel</name>
    <name type="synonym">Mytilus polymorpha</name>
    <dbReference type="NCBI Taxonomy" id="45954"/>
    <lineage>
        <taxon>Eukaryota</taxon>
        <taxon>Metazoa</taxon>
        <taxon>Spiralia</taxon>
        <taxon>Lophotrochozoa</taxon>
        <taxon>Mollusca</taxon>
        <taxon>Bivalvia</taxon>
        <taxon>Autobranchia</taxon>
        <taxon>Heteroconchia</taxon>
        <taxon>Euheterodonta</taxon>
        <taxon>Imparidentia</taxon>
        <taxon>Neoheterodontei</taxon>
        <taxon>Myida</taxon>
        <taxon>Dreissenoidea</taxon>
        <taxon>Dreissenidae</taxon>
        <taxon>Dreissena</taxon>
    </lineage>
</organism>
<dbReference type="EC" id="1.-.-.-" evidence="8"/>
<dbReference type="PANTHER" id="PTHR23023">
    <property type="entry name" value="DIMETHYLANILINE MONOOXYGENASE"/>
    <property type="match status" value="1"/>
</dbReference>
<evidence type="ECO:0000256" key="2">
    <source>
        <dbReference type="ARBA" id="ARBA00009183"/>
    </source>
</evidence>
<keyword evidence="5" id="KW-0521">NADP</keyword>
<dbReference type="FunFam" id="3.50.50.60:FF:000138">
    <property type="entry name" value="Flavin-containing monooxygenase"/>
    <property type="match status" value="1"/>
</dbReference>
<dbReference type="GO" id="GO:0050661">
    <property type="term" value="F:NADP binding"/>
    <property type="evidence" value="ECO:0007669"/>
    <property type="project" value="InterPro"/>
</dbReference>
<proteinExistence type="inferred from homology"/>
<gene>
    <name evidence="9" type="ORF">DPMN_174146</name>
</gene>
<reference evidence="9" key="2">
    <citation type="submission" date="2020-11" db="EMBL/GenBank/DDBJ databases">
        <authorList>
            <person name="McCartney M.A."/>
            <person name="Auch B."/>
            <person name="Kono T."/>
            <person name="Mallez S."/>
            <person name="Becker A."/>
            <person name="Gohl D.M."/>
            <person name="Silverstein K.A.T."/>
            <person name="Koren S."/>
            <person name="Bechman K.B."/>
            <person name="Herman A."/>
            <person name="Abrahante J.E."/>
            <person name="Garbe J."/>
        </authorList>
    </citation>
    <scope>NUCLEOTIDE SEQUENCE</scope>
    <source>
        <strain evidence="9">Duluth1</strain>
        <tissue evidence="9">Whole animal</tissue>
    </source>
</reference>
<evidence type="ECO:0000313" key="9">
    <source>
        <dbReference type="EMBL" id="KAH3772799.1"/>
    </source>
</evidence>
<evidence type="ECO:0000256" key="4">
    <source>
        <dbReference type="ARBA" id="ARBA00022827"/>
    </source>
</evidence>
<evidence type="ECO:0000256" key="1">
    <source>
        <dbReference type="ARBA" id="ARBA00001974"/>
    </source>
</evidence>
<keyword evidence="10" id="KW-1185">Reference proteome</keyword>
<name>A0A9D4E5W8_DREPO</name>
<evidence type="ECO:0000256" key="5">
    <source>
        <dbReference type="ARBA" id="ARBA00022857"/>
    </source>
</evidence>
<dbReference type="OrthoDB" id="66881at2759"/>
<keyword evidence="4 8" id="KW-0274">FAD</keyword>
<dbReference type="Proteomes" id="UP000828390">
    <property type="component" value="Unassembled WGS sequence"/>
</dbReference>
<dbReference type="Pfam" id="PF00743">
    <property type="entry name" value="FMO-like"/>
    <property type="match status" value="2"/>
</dbReference>
<accession>A0A9D4E5W8</accession>
<dbReference type="InterPro" id="IPR050346">
    <property type="entry name" value="FMO-like"/>
</dbReference>
<dbReference type="GO" id="GO:0050660">
    <property type="term" value="F:flavin adenine dinucleotide binding"/>
    <property type="evidence" value="ECO:0007669"/>
    <property type="project" value="InterPro"/>
</dbReference>
<keyword evidence="7 8" id="KW-0503">Monooxygenase</keyword>
<comment type="caution">
    <text evidence="9">The sequence shown here is derived from an EMBL/GenBank/DDBJ whole genome shotgun (WGS) entry which is preliminary data.</text>
</comment>
<dbReference type="InterPro" id="IPR000960">
    <property type="entry name" value="Flavin_mOase"/>
</dbReference>
<dbReference type="InterPro" id="IPR036188">
    <property type="entry name" value="FAD/NAD-bd_sf"/>
</dbReference>